<protein>
    <submittedName>
        <fullName evidence="2">DNA replication protein</fullName>
    </submittedName>
</protein>
<evidence type="ECO:0000313" key="3">
    <source>
        <dbReference type="Proteomes" id="UP000001481"/>
    </source>
</evidence>
<feature type="compositionally biased region" description="Basic and acidic residues" evidence="1">
    <location>
        <begin position="119"/>
        <end position="133"/>
    </location>
</feature>
<dbReference type="KEGG" id="vg:7943904"/>
<gene>
    <name evidence="2" type="ORF">BcepIL02_gp20</name>
</gene>
<evidence type="ECO:0000256" key="1">
    <source>
        <dbReference type="SAM" id="MobiDB-lite"/>
    </source>
</evidence>
<name>C5IHL2_9CAUD</name>
<feature type="region of interest" description="Disordered" evidence="1">
    <location>
        <begin position="114"/>
        <end position="153"/>
    </location>
</feature>
<sequence>MRPSEHLLDFGRPVAFYPGLVKHFGSVNAVLFFCQIFYWRDRASSELGVYKSVEEIEEETGLTYREQATARKLLVERGVLIETPKRLEHRIYFRIDEDRLDALLANCETRNSRTAESAFRGERNTQSDNRAETTTETTAERHKRARTAEGSPEFEQAWSLYPKRAGGNSKADALKAWNARIAAGVESARMLDGTQRYAAFCKATSKIGTEYVKQAATFFGPGLHFDAEWTLPVVESPRMGGRPSSNSFDQSQPEDYDDFFNHRRGFDR</sequence>
<keyword evidence="3" id="KW-1185">Reference proteome</keyword>
<reference evidence="2 3" key="1">
    <citation type="journal article" date="2011" name="J. Bacteriol.">
        <title>Genomes and Characterization of Phages Bcep22 and BcepIL02, Founders of a Novel Phage Type in Burkholderia cenocepacia.</title>
        <authorList>
            <person name="Gill J.J."/>
            <person name="Summer E.J."/>
            <person name="Russell W.K."/>
            <person name="Cologna S.M."/>
            <person name="Carlile T.M."/>
            <person name="Fuller A.C."/>
            <person name="Kitsopoulos K."/>
            <person name="Mebane L.M."/>
            <person name="Parkinson B.N."/>
            <person name="Sullivan D."/>
            <person name="Carmody L.A."/>
            <person name="Gonzalez C.F."/>
            <person name="Lipuma J.J."/>
            <person name="Young R."/>
        </authorList>
    </citation>
    <scope>NUCLEOTIDE SEQUENCE [LARGE SCALE GENOMIC DNA]</scope>
</reference>
<feature type="compositionally biased region" description="Basic and acidic residues" evidence="1">
    <location>
        <begin position="259"/>
        <end position="268"/>
    </location>
</feature>
<dbReference type="EMBL" id="FJ937737">
    <property type="protein sequence ID" value="ACR15013.1"/>
    <property type="molecule type" value="Genomic_DNA"/>
</dbReference>
<organism evidence="2 3">
    <name type="scientific">Burkholderia phage BcepIL02</name>
    <dbReference type="NCBI Taxonomy" id="2886898"/>
    <lineage>
        <taxon>Viruses</taxon>
        <taxon>Duplodnaviria</taxon>
        <taxon>Heunggongvirae</taxon>
        <taxon>Uroviricota</taxon>
        <taxon>Caudoviricetes</taxon>
        <taxon>Lessievirus</taxon>
        <taxon>Lessievirus bcepil02</taxon>
    </lineage>
</organism>
<dbReference type="GeneID" id="7943904"/>
<dbReference type="Proteomes" id="UP000001481">
    <property type="component" value="Segment"/>
</dbReference>
<evidence type="ECO:0000313" key="2">
    <source>
        <dbReference type="EMBL" id="ACR15013.1"/>
    </source>
</evidence>
<dbReference type="RefSeq" id="YP_002922692.1">
    <property type="nucleotide sequence ID" value="NC_012743.2"/>
</dbReference>
<accession>C5IHL2</accession>
<feature type="region of interest" description="Disordered" evidence="1">
    <location>
        <begin position="235"/>
        <end position="268"/>
    </location>
</feature>
<dbReference type="OrthoDB" id="7249at10239"/>
<proteinExistence type="predicted"/>